<feature type="region of interest" description="Disordered" evidence="9">
    <location>
        <begin position="368"/>
        <end position="404"/>
    </location>
</feature>
<dbReference type="GO" id="GO:0061630">
    <property type="term" value="F:ubiquitin protein ligase activity"/>
    <property type="evidence" value="ECO:0007669"/>
    <property type="project" value="UniProtKB-EC"/>
</dbReference>
<comment type="caution">
    <text evidence="11">The sequence shown here is derived from an EMBL/GenBank/DDBJ whole genome shotgun (WGS) entry which is preliminary data.</text>
</comment>
<feature type="region of interest" description="Disordered" evidence="9">
    <location>
        <begin position="295"/>
        <end position="319"/>
    </location>
</feature>
<keyword evidence="6" id="KW-0833">Ubl conjugation pathway</keyword>
<dbReference type="EMBL" id="CM035420">
    <property type="protein sequence ID" value="KAH7405526.1"/>
    <property type="molecule type" value="Genomic_DNA"/>
</dbReference>
<proteinExistence type="predicted"/>
<dbReference type="InterPro" id="IPR013083">
    <property type="entry name" value="Znf_RING/FYVE/PHD"/>
</dbReference>
<dbReference type="GO" id="GO:0005737">
    <property type="term" value="C:cytoplasm"/>
    <property type="evidence" value="ECO:0007669"/>
    <property type="project" value="TreeGrafter"/>
</dbReference>
<feature type="compositionally biased region" description="Polar residues" evidence="9">
    <location>
        <begin position="88"/>
        <end position="101"/>
    </location>
</feature>
<accession>A0A8T2T6M0</accession>
<evidence type="ECO:0000256" key="2">
    <source>
        <dbReference type="ARBA" id="ARBA00012483"/>
    </source>
</evidence>
<evidence type="ECO:0000256" key="7">
    <source>
        <dbReference type="ARBA" id="ARBA00022833"/>
    </source>
</evidence>
<evidence type="ECO:0000256" key="6">
    <source>
        <dbReference type="ARBA" id="ARBA00022786"/>
    </source>
</evidence>
<keyword evidence="12" id="KW-1185">Reference proteome</keyword>
<keyword evidence="7" id="KW-0862">Zinc</keyword>
<feature type="region of interest" description="Disordered" evidence="9">
    <location>
        <begin position="88"/>
        <end position="112"/>
    </location>
</feature>
<dbReference type="PROSITE" id="PS50089">
    <property type="entry name" value="ZF_RING_2"/>
    <property type="match status" value="1"/>
</dbReference>
<dbReference type="OrthoDB" id="8062037at2759"/>
<organism evidence="11 12">
    <name type="scientific">Ceratopteris richardii</name>
    <name type="common">Triangle waterfern</name>
    <dbReference type="NCBI Taxonomy" id="49495"/>
    <lineage>
        <taxon>Eukaryota</taxon>
        <taxon>Viridiplantae</taxon>
        <taxon>Streptophyta</taxon>
        <taxon>Embryophyta</taxon>
        <taxon>Tracheophyta</taxon>
        <taxon>Polypodiopsida</taxon>
        <taxon>Polypodiidae</taxon>
        <taxon>Polypodiales</taxon>
        <taxon>Pteridineae</taxon>
        <taxon>Pteridaceae</taxon>
        <taxon>Parkerioideae</taxon>
        <taxon>Ceratopteris</taxon>
    </lineage>
</organism>
<dbReference type="Pfam" id="PF14369">
    <property type="entry name" value="Zn_ribbon_19"/>
    <property type="match status" value="1"/>
</dbReference>
<dbReference type="PANTHER" id="PTHR15710">
    <property type="entry name" value="E3 UBIQUITIN-PROTEIN LIGASE PRAJA"/>
    <property type="match status" value="1"/>
</dbReference>
<dbReference type="PANTHER" id="PTHR15710:SF217">
    <property type="entry name" value="E3 UBIQUITIN-PROTEIN LIGASE RDUF2"/>
    <property type="match status" value="1"/>
</dbReference>
<dbReference type="InterPro" id="IPR039525">
    <property type="entry name" value="RNF126-like_zinc-ribbon"/>
</dbReference>
<dbReference type="SUPFAM" id="SSF57850">
    <property type="entry name" value="RING/U-box"/>
    <property type="match status" value="1"/>
</dbReference>
<sequence>MAASPPVPAPPPLWCHSCRRIVRHSASTSLCPICGEGFVEEVNGLLSNPNAAFFLSGELGPHSRNDREESSHSGRSFMSQVREIISTWRSQSRQPGSPSDASSEDGQRGGNFDILDRMFSRREGRPEALSNAGNDALELWLGFGSRHDDPAPSFLERLQSFFGRRGGSGILGDRLGFGFGSHRSPSSRRLVDMRNFLLGPGGDLLIQQLMEGGEAGRSGSTPAWKAAVEAMPTLIISKHNLNDEDVYCAICKDIFNTGDEAREMPCKHIYHNNCILPWLALHNSCPICRHQMPSEAHANDPSGHGETPGGNQVETNSTSNGDRALAIVGIPGIGILVRSFSLYGGRAASEAIAENESPHTDIVTQTVNNTSASEDGPRLSEFSHHDESFTSASCNDDMEASSSRTPRLLQHSQSVDFERRDMVDMHAASNLDSVTSGNRTARTRRTRSLLSWLSRPATSLQMRLANMSNTEASGSLLRRRRFWF</sequence>
<evidence type="ECO:0000259" key="10">
    <source>
        <dbReference type="PROSITE" id="PS50089"/>
    </source>
</evidence>
<keyword evidence="3" id="KW-0808">Transferase</keyword>
<evidence type="ECO:0000256" key="1">
    <source>
        <dbReference type="ARBA" id="ARBA00000900"/>
    </source>
</evidence>
<evidence type="ECO:0000256" key="9">
    <source>
        <dbReference type="SAM" id="MobiDB-lite"/>
    </source>
</evidence>
<dbReference type="CDD" id="cd16667">
    <property type="entry name" value="RING-H2_RNF126-like"/>
    <property type="match status" value="1"/>
</dbReference>
<comment type="catalytic activity">
    <reaction evidence="1">
        <text>S-ubiquitinyl-[E2 ubiquitin-conjugating enzyme]-L-cysteine + [acceptor protein]-L-lysine = [E2 ubiquitin-conjugating enzyme]-L-cysteine + N(6)-ubiquitinyl-[acceptor protein]-L-lysine.</text>
        <dbReference type="EC" id="2.3.2.27"/>
    </reaction>
</comment>
<evidence type="ECO:0000256" key="8">
    <source>
        <dbReference type="PROSITE-ProRule" id="PRU00175"/>
    </source>
</evidence>
<keyword evidence="5 8" id="KW-0863">Zinc-finger</keyword>
<feature type="domain" description="RING-type" evidence="10">
    <location>
        <begin position="248"/>
        <end position="289"/>
    </location>
</feature>
<name>A0A8T2T6M0_CERRI</name>
<gene>
    <name evidence="11" type="ORF">KP509_15G074200</name>
</gene>
<feature type="compositionally biased region" description="Polar residues" evidence="9">
    <location>
        <begin position="389"/>
        <end position="404"/>
    </location>
</feature>
<protein>
    <recommendedName>
        <fullName evidence="2">RING-type E3 ubiquitin transferase</fullName>
        <ecNumber evidence="2">2.3.2.27</ecNumber>
    </recommendedName>
</protein>
<dbReference type="GO" id="GO:0016567">
    <property type="term" value="P:protein ubiquitination"/>
    <property type="evidence" value="ECO:0007669"/>
    <property type="project" value="TreeGrafter"/>
</dbReference>
<feature type="compositionally biased region" description="Polar residues" evidence="9">
    <location>
        <begin position="309"/>
        <end position="319"/>
    </location>
</feature>
<reference evidence="11" key="1">
    <citation type="submission" date="2021-08" db="EMBL/GenBank/DDBJ databases">
        <title>WGS assembly of Ceratopteris richardii.</title>
        <authorList>
            <person name="Marchant D.B."/>
            <person name="Chen G."/>
            <person name="Jenkins J."/>
            <person name="Shu S."/>
            <person name="Leebens-Mack J."/>
            <person name="Grimwood J."/>
            <person name="Schmutz J."/>
            <person name="Soltis P."/>
            <person name="Soltis D."/>
            <person name="Chen Z.-H."/>
        </authorList>
    </citation>
    <scope>NUCLEOTIDE SEQUENCE</scope>
    <source>
        <strain evidence="11">Whitten #5841</strain>
        <tissue evidence="11">Leaf</tissue>
    </source>
</reference>
<dbReference type="SMART" id="SM00184">
    <property type="entry name" value="RING"/>
    <property type="match status" value="1"/>
</dbReference>
<evidence type="ECO:0000313" key="12">
    <source>
        <dbReference type="Proteomes" id="UP000825935"/>
    </source>
</evidence>
<dbReference type="Proteomes" id="UP000825935">
    <property type="component" value="Chromosome 15"/>
</dbReference>
<evidence type="ECO:0000256" key="3">
    <source>
        <dbReference type="ARBA" id="ARBA00022679"/>
    </source>
</evidence>
<dbReference type="AlphaFoldDB" id="A0A8T2T6M0"/>
<evidence type="ECO:0000313" key="11">
    <source>
        <dbReference type="EMBL" id="KAH7405526.1"/>
    </source>
</evidence>
<evidence type="ECO:0000256" key="4">
    <source>
        <dbReference type="ARBA" id="ARBA00022723"/>
    </source>
</evidence>
<dbReference type="FunFam" id="3.30.40.10:FF:000022">
    <property type="entry name" value="E3 ubiquitin-protein ligase RING1-like"/>
    <property type="match status" value="1"/>
</dbReference>
<dbReference type="Gene3D" id="3.30.40.10">
    <property type="entry name" value="Zinc/RING finger domain, C3HC4 (zinc finger)"/>
    <property type="match status" value="1"/>
</dbReference>
<dbReference type="Pfam" id="PF13639">
    <property type="entry name" value="zf-RING_2"/>
    <property type="match status" value="1"/>
</dbReference>
<dbReference type="EC" id="2.3.2.27" evidence="2"/>
<evidence type="ECO:0000256" key="5">
    <source>
        <dbReference type="ARBA" id="ARBA00022771"/>
    </source>
</evidence>
<keyword evidence="4" id="KW-0479">Metal-binding</keyword>
<feature type="compositionally biased region" description="Basic and acidic residues" evidence="9">
    <location>
        <begin position="375"/>
        <end position="388"/>
    </location>
</feature>
<dbReference type="InterPro" id="IPR001841">
    <property type="entry name" value="Znf_RING"/>
</dbReference>
<dbReference type="GO" id="GO:0008270">
    <property type="term" value="F:zinc ion binding"/>
    <property type="evidence" value="ECO:0007669"/>
    <property type="project" value="UniProtKB-KW"/>
</dbReference>